<evidence type="ECO:0008006" key="8">
    <source>
        <dbReference type="Google" id="ProtNLM"/>
    </source>
</evidence>
<protein>
    <recommendedName>
        <fullName evidence="8">BHLH domain-containing protein</fullName>
    </recommendedName>
</protein>
<dbReference type="GO" id="GO:0006355">
    <property type="term" value="P:regulation of DNA-templated transcription"/>
    <property type="evidence" value="ECO:0007669"/>
    <property type="project" value="InterPro"/>
</dbReference>
<evidence type="ECO:0000313" key="7">
    <source>
        <dbReference type="Proteomes" id="UP000796880"/>
    </source>
</evidence>
<gene>
    <name evidence="6" type="ORF">FNV43_RR20513</name>
</gene>
<dbReference type="PANTHER" id="PTHR38546">
    <property type="entry name" value="DNA BINDING PROTEIN"/>
    <property type="match status" value="1"/>
</dbReference>
<evidence type="ECO:0000256" key="1">
    <source>
        <dbReference type="ARBA" id="ARBA00004123"/>
    </source>
</evidence>
<keyword evidence="2" id="KW-0341">Growth regulation</keyword>
<comment type="subcellular location">
    <subcellularLocation>
        <location evidence="1">Nucleus</location>
    </subcellularLocation>
</comment>
<accession>A0A8K0GQJ2</accession>
<dbReference type="Gene3D" id="4.10.280.10">
    <property type="entry name" value="Helix-loop-helix DNA-binding domain"/>
    <property type="match status" value="1"/>
</dbReference>
<keyword evidence="7" id="KW-1185">Reference proteome</keyword>
<dbReference type="GO" id="GO:0040008">
    <property type="term" value="P:regulation of growth"/>
    <property type="evidence" value="ECO:0007669"/>
    <property type="project" value="InterPro"/>
</dbReference>
<proteinExistence type="predicted"/>
<dbReference type="GO" id="GO:0046983">
    <property type="term" value="F:protein dimerization activity"/>
    <property type="evidence" value="ECO:0007669"/>
    <property type="project" value="InterPro"/>
</dbReference>
<dbReference type="SUPFAM" id="SSF47459">
    <property type="entry name" value="HLH, helix-loop-helix DNA-binding domain"/>
    <property type="match status" value="1"/>
</dbReference>
<evidence type="ECO:0000256" key="3">
    <source>
        <dbReference type="ARBA" id="ARBA00023015"/>
    </source>
</evidence>
<dbReference type="EMBL" id="VOIH02000009">
    <property type="protein sequence ID" value="KAF3437757.1"/>
    <property type="molecule type" value="Genomic_DNA"/>
</dbReference>
<dbReference type="InterPro" id="IPR036638">
    <property type="entry name" value="HLH_DNA-bd_sf"/>
</dbReference>
<comment type="caution">
    <text evidence="6">The sequence shown here is derived from an EMBL/GenBank/DDBJ whole genome shotgun (WGS) entry which is preliminary data.</text>
</comment>
<evidence type="ECO:0000313" key="6">
    <source>
        <dbReference type="EMBL" id="KAF3437757.1"/>
    </source>
</evidence>
<dbReference type="Pfam" id="PF23174">
    <property type="entry name" value="bHLH_ILI"/>
    <property type="match status" value="1"/>
</dbReference>
<dbReference type="GO" id="GO:0005634">
    <property type="term" value="C:nucleus"/>
    <property type="evidence" value="ECO:0007669"/>
    <property type="project" value="UniProtKB-SubCell"/>
</dbReference>
<keyword evidence="5" id="KW-0539">Nucleus</keyword>
<dbReference type="OrthoDB" id="668823at2759"/>
<dbReference type="PANTHER" id="PTHR38546:SF3">
    <property type="entry name" value="DNA BINDING PROTEIN"/>
    <property type="match status" value="1"/>
</dbReference>
<dbReference type="InterPro" id="IPR044172">
    <property type="entry name" value="ILI2-like"/>
</dbReference>
<keyword evidence="4" id="KW-0804">Transcription</keyword>
<keyword evidence="3" id="KW-0805">Transcription regulation</keyword>
<organism evidence="6 7">
    <name type="scientific">Rhamnella rubrinervis</name>
    <dbReference type="NCBI Taxonomy" id="2594499"/>
    <lineage>
        <taxon>Eukaryota</taxon>
        <taxon>Viridiplantae</taxon>
        <taxon>Streptophyta</taxon>
        <taxon>Embryophyta</taxon>
        <taxon>Tracheophyta</taxon>
        <taxon>Spermatophyta</taxon>
        <taxon>Magnoliopsida</taxon>
        <taxon>eudicotyledons</taxon>
        <taxon>Gunneridae</taxon>
        <taxon>Pentapetalae</taxon>
        <taxon>rosids</taxon>
        <taxon>fabids</taxon>
        <taxon>Rosales</taxon>
        <taxon>Rhamnaceae</taxon>
        <taxon>rhamnoid group</taxon>
        <taxon>Rhamneae</taxon>
        <taxon>Rhamnella</taxon>
    </lineage>
</organism>
<reference evidence="6" key="1">
    <citation type="submission" date="2020-03" db="EMBL/GenBank/DDBJ databases">
        <title>A high-quality chromosome-level genome assembly of a woody plant with both climbing and erect habits, Rhamnella rubrinervis.</title>
        <authorList>
            <person name="Lu Z."/>
            <person name="Yang Y."/>
            <person name="Zhu X."/>
            <person name="Sun Y."/>
        </authorList>
    </citation>
    <scope>NUCLEOTIDE SEQUENCE</scope>
    <source>
        <strain evidence="6">BYM</strain>
        <tissue evidence="6">Leaf</tissue>
    </source>
</reference>
<name>A0A8K0GQJ2_9ROSA</name>
<evidence type="ECO:0000256" key="2">
    <source>
        <dbReference type="ARBA" id="ARBA00022604"/>
    </source>
</evidence>
<evidence type="ECO:0000256" key="5">
    <source>
        <dbReference type="ARBA" id="ARBA00023242"/>
    </source>
</evidence>
<dbReference type="InterPro" id="IPR044293">
    <property type="entry name" value="PRE"/>
</dbReference>
<sequence>MSSRRSSRASKPTDDEITELVLKLQALLPLPNQSHNSTVAAAASTILEETCTYIKSLHREVDSLSERLSQLIDAADIELITRLLCNNKNP</sequence>
<dbReference type="Proteomes" id="UP000796880">
    <property type="component" value="Unassembled WGS sequence"/>
</dbReference>
<evidence type="ECO:0000256" key="4">
    <source>
        <dbReference type="ARBA" id="ARBA00023163"/>
    </source>
</evidence>
<dbReference type="AlphaFoldDB" id="A0A8K0GQJ2"/>